<name>A0A0R3QF35_9BILA</name>
<reference evidence="1" key="1">
    <citation type="submission" date="2017-02" db="UniProtKB">
        <authorList>
            <consortium name="WormBaseParasite"/>
        </authorList>
    </citation>
    <scope>IDENTIFICATION</scope>
</reference>
<dbReference type="AlphaFoldDB" id="A0A0R3QF35"/>
<protein>
    <submittedName>
        <fullName evidence="1">Secreted protein</fullName>
    </submittedName>
</protein>
<proteinExistence type="predicted"/>
<organism evidence="1">
    <name type="scientific">Brugia timori</name>
    <dbReference type="NCBI Taxonomy" id="42155"/>
    <lineage>
        <taxon>Eukaryota</taxon>
        <taxon>Metazoa</taxon>
        <taxon>Ecdysozoa</taxon>
        <taxon>Nematoda</taxon>
        <taxon>Chromadorea</taxon>
        <taxon>Rhabditida</taxon>
        <taxon>Spirurina</taxon>
        <taxon>Spiruromorpha</taxon>
        <taxon>Filarioidea</taxon>
        <taxon>Onchocercidae</taxon>
        <taxon>Brugia</taxon>
    </lineage>
</organism>
<sequence>LSWFINFSFSDFNFSKFSFKITTSSRSAKSSAISVFNFFTSSSLFKCPSEFIN</sequence>
<evidence type="ECO:0000313" key="1">
    <source>
        <dbReference type="WBParaSite" id="BTMF_0000497901-mRNA-1"/>
    </source>
</evidence>
<accession>A0A0R3QF35</accession>
<dbReference type="WBParaSite" id="BTMF_0000497901-mRNA-1">
    <property type="protein sequence ID" value="BTMF_0000497901-mRNA-1"/>
    <property type="gene ID" value="BTMF_0000497901"/>
</dbReference>